<evidence type="ECO:0000256" key="1">
    <source>
        <dbReference type="SAM" id="MobiDB-lite"/>
    </source>
</evidence>
<dbReference type="Proteomes" id="UP000034879">
    <property type="component" value="Unassembled WGS sequence"/>
</dbReference>
<protein>
    <submittedName>
        <fullName evidence="3">Uncharacterized protein</fullName>
    </submittedName>
</protein>
<feature type="chain" id="PRO_5002540335" evidence="2">
    <location>
        <begin position="27"/>
        <end position="311"/>
    </location>
</feature>
<sequence>MKRTLLSVTICLGLVLLLAGAPAALAVVGNAYFPQNTTLTLDGSSYTIVQSSNADQISTSGDTLTLLMSAGQEFVLKSSDRRVMTNSGNYSYSCSSSESSLTVNIPVGSSQTTVTVTPKGDCTTSNVSSSGGGGGGGGGAASTTPTATPSITPATSPTGGIRATPKAHGLKEGDTVSAQGSNDPDIYIVNEHGFKRLFLNPIIFNFYGHLGGFNKVSKITATTRDAFMVSGLFRNCENNDKKVYGVEVTGEDTGTLHHVNLSGDQAVAQDGEFFKKVFCINNNEFNWYTSNGTKFGSAYSALSQLPVYKRK</sequence>
<evidence type="ECO:0000256" key="2">
    <source>
        <dbReference type="SAM" id="SignalP"/>
    </source>
</evidence>
<evidence type="ECO:0000313" key="4">
    <source>
        <dbReference type="Proteomes" id="UP000034879"/>
    </source>
</evidence>
<proteinExistence type="predicted"/>
<feature type="signal peptide" evidence="2">
    <location>
        <begin position="1"/>
        <end position="26"/>
    </location>
</feature>
<gene>
    <name evidence="3" type="ORF">UY01_C0020G0002</name>
</gene>
<feature type="compositionally biased region" description="Low complexity" evidence="1">
    <location>
        <begin position="141"/>
        <end position="160"/>
    </location>
</feature>
<feature type="region of interest" description="Disordered" evidence="1">
    <location>
        <begin position="112"/>
        <end position="182"/>
    </location>
</feature>
<evidence type="ECO:0000313" key="3">
    <source>
        <dbReference type="EMBL" id="KKU75215.1"/>
    </source>
</evidence>
<name>A0A0G1VYQ2_9BACT</name>
<accession>A0A0G1VYQ2</accession>
<comment type="caution">
    <text evidence="3">The sequence shown here is derived from an EMBL/GenBank/DDBJ whole genome shotgun (WGS) entry which is preliminary data.</text>
</comment>
<feature type="compositionally biased region" description="Gly residues" evidence="1">
    <location>
        <begin position="130"/>
        <end position="140"/>
    </location>
</feature>
<reference evidence="3" key="1">
    <citation type="journal article" date="2015" name="Nature">
        <title>rRNA introns, odd ribosomes, and small enigmatic genomes across a large radiation of phyla.</title>
        <authorList>
            <person name="Brown C.T."/>
            <person name="Hug L.A."/>
            <person name="Thomas B.C."/>
            <person name="Sharon I."/>
            <person name="Castelle C.J."/>
            <person name="Singh A."/>
            <person name="Wilkins M.J."/>
            <person name="Williams K.H."/>
            <person name="Banfield J.F."/>
        </authorList>
    </citation>
    <scope>NUCLEOTIDE SEQUENCE [LARGE SCALE GENOMIC DNA]</scope>
</reference>
<dbReference type="EMBL" id="LCOJ01000020">
    <property type="protein sequence ID" value="KKU75215.1"/>
    <property type="molecule type" value="Genomic_DNA"/>
</dbReference>
<keyword evidence="2" id="KW-0732">Signal</keyword>
<feature type="compositionally biased region" description="Polar residues" evidence="1">
    <location>
        <begin position="112"/>
        <end position="127"/>
    </location>
</feature>
<organism evidence="3 4">
    <name type="scientific">Candidatus Nomurabacteria bacterium GW2011_GWB1_47_6</name>
    <dbReference type="NCBI Taxonomy" id="1618749"/>
    <lineage>
        <taxon>Bacteria</taxon>
        <taxon>Candidatus Nomuraibacteriota</taxon>
    </lineage>
</organism>
<dbReference type="AlphaFoldDB" id="A0A0G1VYQ2"/>